<dbReference type="AlphaFoldDB" id="X1R5W5"/>
<organism evidence="1">
    <name type="scientific">marine sediment metagenome</name>
    <dbReference type="NCBI Taxonomy" id="412755"/>
    <lineage>
        <taxon>unclassified sequences</taxon>
        <taxon>metagenomes</taxon>
        <taxon>ecological metagenomes</taxon>
    </lineage>
</organism>
<proteinExistence type="predicted"/>
<sequence>MLKIFSFILLANLMIAKEIPLFLVDNISGETAALIFYPASKWKELGYNSYHKKISDALIDNFGNIHIVINEHYRQHKHVWSYLRYDKDGNRLFKKEIY</sequence>
<protein>
    <submittedName>
        <fullName evidence="1">Uncharacterized protein</fullName>
    </submittedName>
</protein>
<name>X1R5W5_9ZZZZ</name>
<gene>
    <name evidence="1" type="ORF">S12H4_25621</name>
</gene>
<comment type="caution">
    <text evidence="1">The sequence shown here is derived from an EMBL/GenBank/DDBJ whole genome shotgun (WGS) entry which is preliminary data.</text>
</comment>
<feature type="non-terminal residue" evidence="1">
    <location>
        <position position="98"/>
    </location>
</feature>
<dbReference type="EMBL" id="BARW01014456">
    <property type="protein sequence ID" value="GAI75938.1"/>
    <property type="molecule type" value="Genomic_DNA"/>
</dbReference>
<reference evidence="1" key="1">
    <citation type="journal article" date="2014" name="Front. Microbiol.">
        <title>High frequency of phylogenetically diverse reductive dehalogenase-homologous genes in deep subseafloor sedimentary metagenomes.</title>
        <authorList>
            <person name="Kawai M."/>
            <person name="Futagami T."/>
            <person name="Toyoda A."/>
            <person name="Takaki Y."/>
            <person name="Nishi S."/>
            <person name="Hori S."/>
            <person name="Arai W."/>
            <person name="Tsubouchi T."/>
            <person name="Morono Y."/>
            <person name="Uchiyama I."/>
            <person name="Ito T."/>
            <person name="Fujiyama A."/>
            <person name="Inagaki F."/>
            <person name="Takami H."/>
        </authorList>
    </citation>
    <scope>NUCLEOTIDE SEQUENCE</scope>
    <source>
        <strain evidence="1">Expedition CK06-06</strain>
    </source>
</reference>
<accession>X1R5W5</accession>
<evidence type="ECO:0000313" key="1">
    <source>
        <dbReference type="EMBL" id="GAI75938.1"/>
    </source>
</evidence>